<name>A0A0E9U0N2_ANGAN</name>
<reference evidence="1" key="1">
    <citation type="submission" date="2014-11" db="EMBL/GenBank/DDBJ databases">
        <authorList>
            <person name="Amaro Gonzalez C."/>
        </authorList>
    </citation>
    <scope>NUCLEOTIDE SEQUENCE</scope>
</reference>
<accession>A0A0E9U0N2</accession>
<reference evidence="1" key="2">
    <citation type="journal article" date="2015" name="Fish Shellfish Immunol.">
        <title>Early steps in the European eel (Anguilla anguilla)-Vibrio vulnificus interaction in the gills: Role of the RtxA13 toxin.</title>
        <authorList>
            <person name="Callol A."/>
            <person name="Pajuelo D."/>
            <person name="Ebbesson L."/>
            <person name="Teles M."/>
            <person name="MacKenzie S."/>
            <person name="Amaro C."/>
        </authorList>
    </citation>
    <scope>NUCLEOTIDE SEQUENCE</scope>
</reference>
<dbReference type="AlphaFoldDB" id="A0A0E9U0N2"/>
<proteinExistence type="predicted"/>
<organism evidence="1">
    <name type="scientific">Anguilla anguilla</name>
    <name type="common">European freshwater eel</name>
    <name type="synonym">Muraena anguilla</name>
    <dbReference type="NCBI Taxonomy" id="7936"/>
    <lineage>
        <taxon>Eukaryota</taxon>
        <taxon>Metazoa</taxon>
        <taxon>Chordata</taxon>
        <taxon>Craniata</taxon>
        <taxon>Vertebrata</taxon>
        <taxon>Euteleostomi</taxon>
        <taxon>Actinopterygii</taxon>
        <taxon>Neopterygii</taxon>
        <taxon>Teleostei</taxon>
        <taxon>Anguilliformes</taxon>
        <taxon>Anguillidae</taxon>
        <taxon>Anguilla</taxon>
    </lineage>
</organism>
<protein>
    <submittedName>
        <fullName evidence="1">Uncharacterized protein</fullName>
    </submittedName>
</protein>
<evidence type="ECO:0000313" key="1">
    <source>
        <dbReference type="EMBL" id="JAH58558.1"/>
    </source>
</evidence>
<sequence>MNTKNPTQAQNGGQDHGCLDSLEVACRSAFAVLYCKACTIAGHP</sequence>
<dbReference type="EMBL" id="GBXM01050019">
    <property type="protein sequence ID" value="JAH58558.1"/>
    <property type="molecule type" value="Transcribed_RNA"/>
</dbReference>